<keyword evidence="8" id="KW-1185">Reference proteome</keyword>
<comment type="function">
    <text evidence="1">Is involved in generating a small heat-stable compound (Nod), an acylated oligomer of N-acetylglucosamine, that stimulates mitosis in various plant protoplasts.</text>
</comment>
<evidence type="ECO:0000256" key="3">
    <source>
        <dbReference type="ARBA" id="ARBA00020071"/>
    </source>
</evidence>
<organism evidence="7 8">
    <name type="scientific">Devosia equisanguinis</name>
    <dbReference type="NCBI Taxonomy" id="2490941"/>
    <lineage>
        <taxon>Bacteria</taxon>
        <taxon>Pseudomonadati</taxon>
        <taxon>Pseudomonadota</taxon>
        <taxon>Alphaproteobacteria</taxon>
        <taxon>Hyphomicrobiales</taxon>
        <taxon>Devosiaceae</taxon>
        <taxon>Devosia</taxon>
    </lineage>
</organism>
<evidence type="ECO:0000259" key="6">
    <source>
        <dbReference type="PROSITE" id="PS51677"/>
    </source>
</evidence>
<evidence type="ECO:0000313" key="7">
    <source>
        <dbReference type="EMBL" id="VDS05941.1"/>
    </source>
</evidence>
<protein>
    <recommendedName>
        <fullName evidence="3">Chitooligosaccharide deacetylase</fullName>
    </recommendedName>
    <alternativeName>
        <fullName evidence="5">Nodulation protein B</fullName>
    </alternativeName>
</protein>
<accession>A0A3S4ENA0</accession>
<evidence type="ECO:0000256" key="2">
    <source>
        <dbReference type="ARBA" id="ARBA00010973"/>
    </source>
</evidence>
<dbReference type="SUPFAM" id="SSF88713">
    <property type="entry name" value="Glycoside hydrolase/deacetylase"/>
    <property type="match status" value="1"/>
</dbReference>
<keyword evidence="4" id="KW-0732">Signal</keyword>
<dbReference type="RefSeq" id="WP_164550436.1">
    <property type="nucleotide sequence ID" value="NZ_JBHTMH010000001.1"/>
</dbReference>
<dbReference type="InterPro" id="IPR011330">
    <property type="entry name" value="Glyco_hydro/deAcase_b/a-brl"/>
</dbReference>
<evidence type="ECO:0000256" key="1">
    <source>
        <dbReference type="ARBA" id="ARBA00003236"/>
    </source>
</evidence>
<dbReference type="EMBL" id="UZWD01000038">
    <property type="protein sequence ID" value="VDS05941.1"/>
    <property type="molecule type" value="Genomic_DNA"/>
</dbReference>
<dbReference type="InterPro" id="IPR051398">
    <property type="entry name" value="Polysacch_Deacetylase"/>
</dbReference>
<evidence type="ECO:0000256" key="4">
    <source>
        <dbReference type="ARBA" id="ARBA00022729"/>
    </source>
</evidence>
<dbReference type="InterPro" id="IPR002509">
    <property type="entry name" value="NODB_dom"/>
</dbReference>
<reference evidence="7 8" key="1">
    <citation type="submission" date="2018-12" db="EMBL/GenBank/DDBJ databases">
        <authorList>
            <person name="Criscuolo A."/>
        </authorList>
    </citation>
    <scope>NUCLEOTIDE SEQUENCE [LARGE SCALE GENOMIC DNA]</scope>
    <source>
        <strain evidence="7">ACIP1116281</strain>
    </source>
</reference>
<dbReference type="PANTHER" id="PTHR34216">
    <property type="match status" value="1"/>
</dbReference>
<evidence type="ECO:0000313" key="8">
    <source>
        <dbReference type="Proteomes" id="UP000268844"/>
    </source>
</evidence>
<dbReference type="CDD" id="cd10967">
    <property type="entry name" value="CE4_GLA_like_6s"/>
    <property type="match status" value="1"/>
</dbReference>
<comment type="similarity">
    <text evidence="2">Belongs to the polysaccharide deacetylase family.</text>
</comment>
<name>A0A3S4ENA0_9HYPH</name>
<dbReference type="PANTHER" id="PTHR34216:SF11">
    <property type="entry name" value="CHITOOLIGOSACCHARIDE DEACETYLASE"/>
    <property type="match status" value="1"/>
</dbReference>
<feature type="domain" description="NodB homology" evidence="6">
    <location>
        <begin position="32"/>
        <end position="253"/>
    </location>
</feature>
<dbReference type="AlphaFoldDB" id="A0A3S4ENA0"/>
<dbReference type="PROSITE" id="PS51677">
    <property type="entry name" value="NODB"/>
    <property type="match status" value="1"/>
</dbReference>
<dbReference type="GO" id="GO:0016810">
    <property type="term" value="F:hydrolase activity, acting on carbon-nitrogen (but not peptide) bonds"/>
    <property type="evidence" value="ECO:0007669"/>
    <property type="project" value="InterPro"/>
</dbReference>
<proteinExistence type="inferred from homology"/>
<sequence length="253" mass="27944">MSRNIGGIVDRIANRVARLPLGARFDIRLDQPIVSFSFDDAPLSAATLGAPILERHGARGTYYLAGRFFDDVEAEPPFMDRKTAQDLASRGHELACHTFAHRRLRDYSGAALRDDLADNEQILAGLDGGGGKRSFAIPYTMAWPPATLAMRSRYTTIRGGRAGINGTGTDFTNLKSVELRELPGFLEAAEYWLERQAEERGWLIFFTHHVADATVPFSITPEALERLVERTQKMGFAIRTVAEAYAEITGTPA</sequence>
<dbReference type="Pfam" id="PF01522">
    <property type="entry name" value="Polysacc_deac_1"/>
    <property type="match status" value="1"/>
</dbReference>
<dbReference type="GO" id="GO:0005975">
    <property type="term" value="P:carbohydrate metabolic process"/>
    <property type="evidence" value="ECO:0007669"/>
    <property type="project" value="InterPro"/>
</dbReference>
<gene>
    <name evidence="7" type="ORF">DEVEQU_03088</name>
</gene>
<dbReference type="Proteomes" id="UP000268844">
    <property type="component" value="Unassembled WGS sequence"/>
</dbReference>
<evidence type="ECO:0000256" key="5">
    <source>
        <dbReference type="ARBA" id="ARBA00032976"/>
    </source>
</evidence>
<dbReference type="Gene3D" id="3.20.20.370">
    <property type="entry name" value="Glycoside hydrolase/deacetylase"/>
    <property type="match status" value="1"/>
</dbReference>